<evidence type="ECO:0000313" key="6">
    <source>
        <dbReference type="EMBL" id="BBB32922.1"/>
    </source>
</evidence>
<dbReference type="PROSITE" id="PS00579">
    <property type="entry name" value="RIBOSOMAL_L29"/>
    <property type="match status" value="1"/>
</dbReference>
<evidence type="ECO:0000256" key="2">
    <source>
        <dbReference type="ARBA" id="ARBA00022980"/>
    </source>
</evidence>
<dbReference type="SUPFAM" id="SSF46561">
    <property type="entry name" value="Ribosomal protein L29 (L29p)"/>
    <property type="match status" value="1"/>
</dbReference>
<dbReference type="KEGG" id="thyd:TTHT_1410"/>
<dbReference type="PANTHER" id="PTHR10916">
    <property type="entry name" value="60S RIBOSOMAL PROTEIN L35/50S RIBOSOMAL PROTEIN L29"/>
    <property type="match status" value="1"/>
</dbReference>
<dbReference type="InterPro" id="IPR036049">
    <property type="entry name" value="Ribosomal_uL29_sf"/>
</dbReference>
<dbReference type="HAMAP" id="MF_00374">
    <property type="entry name" value="Ribosomal_uL29"/>
    <property type="match status" value="1"/>
</dbReference>
<dbReference type="NCBIfam" id="TIGR00012">
    <property type="entry name" value="L29"/>
    <property type="match status" value="1"/>
</dbReference>
<name>A0A7R6PUI2_9BACT</name>
<evidence type="ECO:0000313" key="7">
    <source>
        <dbReference type="Proteomes" id="UP000595564"/>
    </source>
</evidence>
<evidence type="ECO:0000256" key="4">
    <source>
        <dbReference type="ARBA" id="ARBA00035204"/>
    </source>
</evidence>
<evidence type="ECO:0000256" key="5">
    <source>
        <dbReference type="HAMAP-Rule" id="MF_00374"/>
    </source>
</evidence>
<accession>A0A7R6PUI2</accession>
<dbReference type="EMBL" id="AP017470">
    <property type="protein sequence ID" value="BBB32922.1"/>
    <property type="molecule type" value="Genomic_DNA"/>
</dbReference>
<dbReference type="AlphaFoldDB" id="A0A7R6PUI2"/>
<reference evidence="6 7" key="1">
    <citation type="journal article" date="2012" name="Extremophiles">
        <title>Thermotomaculum hydrothermale gen. nov., sp. nov., a novel heterotrophic thermophile within the phylum Acidobacteria from a deep-sea hydrothermal vent chimney in the Southern Okinawa Trough.</title>
        <authorList>
            <person name="Izumi H."/>
            <person name="Nunoura T."/>
            <person name="Miyazaki M."/>
            <person name="Mino S."/>
            <person name="Toki T."/>
            <person name="Takai K."/>
            <person name="Sako Y."/>
            <person name="Sawabe T."/>
            <person name="Nakagawa S."/>
        </authorList>
    </citation>
    <scope>NUCLEOTIDE SEQUENCE [LARGE SCALE GENOMIC DNA]</scope>
    <source>
        <strain evidence="6 7">AC55</strain>
    </source>
</reference>
<dbReference type="FunFam" id="1.10.287.310:FF:000001">
    <property type="entry name" value="50S ribosomal protein L29"/>
    <property type="match status" value="1"/>
</dbReference>
<dbReference type="InterPro" id="IPR018254">
    <property type="entry name" value="Ribosomal_uL29_CS"/>
</dbReference>
<sequence length="67" mass="7981">MRAKEIRELTIQEIEALVADKKQELFKLRFQHALGQLENTSKLRQTKKEIARLYTILSEKRRLNDAK</sequence>
<dbReference type="Pfam" id="PF00831">
    <property type="entry name" value="Ribosomal_L29"/>
    <property type="match status" value="1"/>
</dbReference>
<keyword evidence="3 5" id="KW-0687">Ribonucleoprotein</keyword>
<dbReference type="InterPro" id="IPR001854">
    <property type="entry name" value="Ribosomal_uL29"/>
</dbReference>
<dbReference type="CDD" id="cd00427">
    <property type="entry name" value="Ribosomal_L29_HIP"/>
    <property type="match status" value="1"/>
</dbReference>
<evidence type="ECO:0000256" key="1">
    <source>
        <dbReference type="ARBA" id="ARBA00009254"/>
    </source>
</evidence>
<evidence type="ECO:0000256" key="3">
    <source>
        <dbReference type="ARBA" id="ARBA00023274"/>
    </source>
</evidence>
<dbReference type="GO" id="GO:0006412">
    <property type="term" value="P:translation"/>
    <property type="evidence" value="ECO:0007669"/>
    <property type="project" value="UniProtKB-UniRule"/>
</dbReference>
<dbReference type="Proteomes" id="UP000595564">
    <property type="component" value="Chromosome"/>
</dbReference>
<gene>
    <name evidence="5 6" type="primary">rpmC</name>
    <name evidence="6" type="ORF">TTHT_1410</name>
</gene>
<dbReference type="GO" id="GO:0022625">
    <property type="term" value="C:cytosolic large ribosomal subunit"/>
    <property type="evidence" value="ECO:0007669"/>
    <property type="project" value="TreeGrafter"/>
</dbReference>
<keyword evidence="2 5" id="KW-0689">Ribosomal protein</keyword>
<proteinExistence type="inferred from homology"/>
<dbReference type="InterPro" id="IPR050063">
    <property type="entry name" value="Ribosomal_protein_uL29"/>
</dbReference>
<dbReference type="PANTHER" id="PTHR10916:SF0">
    <property type="entry name" value="LARGE RIBOSOMAL SUBUNIT PROTEIN UL29C"/>
    <property type="match status" value="1"/>
</dbReference>
<protein>
    <recommendedName>
        <fullName evidence="4 5">Large ribosomal subunit protein uL29</fullName>
    </recommendedName>
</protein>
<keyword evidence="7" id="KW-1185">Reference proteome</keyword>
<organism evidence="6 7">
    <name type="scientific">Thermotomaculum hydrothermale</name>
    <dbReference type="NCBI Taxonomy" id="981385"/>
    <lineage>
        <taxon>Bacteria</taxon>
        <taxon>Pseudomonadati</taxon>
        <taxon>Acidobacteriota</taxon>
        <taxon>Holophagae</taxon>
        <taxon>Thermotomaculales</taxon>
        <taxon>Thermotomaculaceae</taxon>
        <taxon>Thermotomaculum</taxon>
    </lineage>
</organism>
<comment type="similarity">
    <text evidence="1 5">Belongs to the universal ribosomal protein uL29 family.</text>
</comment>
<dbReference type="Gene3D" id="1.10.287.310">
    <property type="match status" value="1"/>
</dbReference>
<dbReference type="RefSeq" id="WP_201327224.1">
    <property type="nucleotide sequence ID" value="NZ_AP017470.1"/>
</dbReference>
<dbReference type="GO" id="GO:0003735">
    <property type="term" value="F:structural constituent of ribosome"/>
    <property type="evidence" value="ECO:0007669"/>
    <property type="project" value="InterPro"/>
</dbReference>